<feature type="region of interest" description="Disordered" evidence="1">
    <location>
        <begin position="1"/>
        <end position="25"/>
    </location>
</feature>
<evidence type="ECO:0000313" key="2">
    <source>
        <dbReference type="EMBL" id="EFH39275.1"/>
    </source>
</evidence>
<sequence length="262" mass="29775">MAISPSKTMENEKQDGPWSFPKKPVRARNLVAPDPARDPALNKDITKAVTVFIDMDTTQLPDDHGRLNDLRNQIENALKTCDPTLHVSYQIYCYGIDNEYNKSCRTFLKTRGYEFKLNPSRGSYCGKPACGTCQDDQLYNLPSFVPFHYFLFSCLTYFIFAVKRYPKKDLTELIMTQSVLLHAFDSLLQSHSSRHILLVSGDGNSGSLLKGLTLRNFITYAAVCGDSKLSLFIDMNHTWYWSRMVEGGLSIQREIDQEDAEG</sequence>
<accession>D7MW08</accession>
<protein>
    <submittedName>
        <fullName evidence="2">Predicted protein</fullName>
    </submittedName>
</protein>
<dbReference type="Proteomes" id="UP000008694">
    <property type="component" value="Unassembled WGS sequence"/>
</dbReference>
<dbReference type="EMBL" id="GL348756">
    <property type="protein sequence ID" value="EFH39275.1"/>
    <property type="molecule type" value="Genomic_DNA"/>
</dbReference>
<dbReference type="AlphaFoldDB" id="D7MW08"/>
<name>D7MW08_ARALL</name>
<reference evidence="3" key="1">
    <citation type="journal article" date="2011" name="Nat. Genet.">
        <title>The Arabidopsis lyrata genome sequence and the basis of rapid genome size change.</title>
        <authorList>
            <person name="Hu T.T."/>
            <person name="Pattyn P."/>
            <person name="Bakker E.G."/>
            <person name="Cao J."/>
            <person name="Cheng J.-F."/>
            <person name="Clark R.M."/>
            <person name="Fahlgren N."/>
            <person name="Fawcett J.A."/>
            <person name="Grimwood J."/>
            <person name="Gundlach H."/>
            <person name="Haberer G."/>
            <person name="Hollister J.D."/>
            <person name="Ossowski S."/>
            <person name="Ottilar R.P."/>
            <person name="Salamov A.A."/>
            <person name="Schneeberger K."/>
            <person name="Spannagl M."/>
            <person name="Wang X."/>
            <person name="Yang L."/>
            <person name="Nasrallah M.E."/>
            <person name="Bergelson J."/>
            <person name="Carrington J.C."/>
            <person name="Gaut B.S."/>
            <person name="Schmutz J."/>
            <person name="Mayer K.F.X."/>
            <person name="Van de Peer Y."/>
            <person name="Grigoriev I.V."/>
            <person name="Nordborg M."/>
            <person name="Weigel D."/>
            <person name="Guo Y.-L."/>
        </authorList>
    </citation>
    <scope>NUCLEOTIDE SEQUENCE [LARGE SCALE GENOMIC DNA]</scope>
    <source>
        <strain evidence="3">cv. MN47</strain>
    </source>
</reference>
<keyword evidence="3" id="KW-1185">Reference proteome</keyword>
<organism evidence="3">
    <name type="scientific">Arabidopsis lyrata subsp. lyrata</name>
    <name type="common">Lyre-leaved rock-cress</name>
    <dbReference type="NCBI Taxonomy" id="81972"/>
    <lineage>
        <taxon>Eukaryota</taxon>
        <taxon>Viridiplantae</taxon>
        <taxon>Streptophyta</taxon>
        <taxon>Embryophyta</taxon>
        <taxon>Tracheophyta</taxon>
        <taxon>Spermatophyta</taxon>
        <taxon>Magnoliopsida</taxon>
        <taxon>eudicotyledons</taxon>
        <taxon>Gunneridae</taxon>
        <taxon>Pentapetalae</taxon>
        <taxon>rosids</taxon>
        <taxon>malvids</taxon>
        <taxon>Brassicales</taxon>
        <taxon>Brassicaceae</taxon>
        <taxon>Camelineae</taxon>
        <taxon>Arabidopsis</taxon>
    </lineage>
</organism>
<evidence type="ECO:0000256" key="1">
    <source>
        <dbReference type="SAM" id="MobiDB-lite"/>
    </source>
</evidence>
<evidence type="ECO:0000313" key="3">
    <source>
        <dbReference type="Proteomes" id="UP000008694"/>
    </source>
</evidence>
<dbReference type="HOGENOM" id="CLU_1095575_0_0_1"/>
<dbReference type="Gramene" id="scaffold_5300005.1">
    <property type="protein sequence ID" value="scaffold_5300005.1"/>
    <property type="gene ID" value="scaffold_5300005.1"/>
</dbReference>
<gene>
    <name evidence="2" type="ORF">ARALYDRAFT_920780</name>
</gene>
<proteinExistence type="predicted"/>